<dbReference type="Proteomes" id="UP000011728">
    <property type="component" value="Chromosome"/>
</dbReference>
<dbReference type="HOGENOM" id="CLU_1438785_0_0_9"/>
<evidence type="ECO:0000256" key="1">
    <source>
        <dbReference type="SAM" id="SignalP"/>
    </source>
</evidence>
<evidence type="ECO:0000313" key="3">
    <source>
        <dbReference type="Proteomes" id="UP000011728"/>
    </source>
</evidence>
<dbReference type="OrthoDB" id="1904565at2"/>
<evidence type="ECO:0000313" key="2">
    <source>
        <dbReference type="EMBL" id="AGF59510.1"/>
    </source>
</evidence>
<reference evidence="2 3" key="1">
    <citation type="submission" date="2013-02" db="EMBL/GenBank/DDBJ databases">
        <title>Genome sequence of Clostridium saccharoperbutylacetonicum N1-4(HMT).</title>
        <authorList>
            <person name="Poehlein A."/>
            <person name="Daniel R."/>
        </authorList>
    </citation>
    <scope>NUCLEOTIDE SEQUENCE [LARGE SCALE GENOMIC DNA]</scope>
    <source>
        <strain evidence="3">N1-4(HMT)</strain>
    </source>
</reference>
<dbReference type="AlphaFoldDB" id="M1M1L2"/>
<sequence length="188" mass="21035">MKTKFFILLITFVFIMSLCACGNSSGVSNETINLSSTTSPKQTVEIAFEALKNANSTGFNQFIQYNERQDGIFIYKDNKLFGNNLDGEGKKFIESVFANLSYEIGEVNENDDLATVKIKITNRDLSNVYNDILHYKDSDNPLIEAIKNANSKMVTSDLKITLNKTSGIWKIKMDKSLMNAICGGLEEK</sequence>
<proteinExistence type="predicted"/>
<name>M1M1L2_9CLOT</name>
<feature type="chain" id="PRO_5039398905" evidence="1">
    <location>
        <begin position="23"/>
        <end position="188"/>
    </location>
</feature>
<dbReference type="KEGG" id="csr:Cspa_c57890"/>
<keyword evidence="2" id="KW-0449">Lipoprotein</keyword>
<keyword evidence="3" id="KW-1185">Reference proteome</keyword>
<accession>M1M1L2</accession>
<dbReference type="eggNOG" id="ENOG5030906">
    <property type="taxonomic scope" value="Bacteria"/>
</dbReference>
<dbReference type="EMBL" id="CP004121">
    <property type="protein sequence ID" value="AGF59510.1"/>
    <property type="molecule type" value="Genomic_DNA"/>
</dbReference>
<protein>
    <submittedName>
        <fullName evidence="2">Lipoprotein, putative</fullName>
    </submittedName>
</protein>
<dbReference type="RefSeq" id="WP_015395817.1">
    <property type="nucleotide sequence ID" value="NC_020291.1"/>
</dbReference>
<keyword evidence="1" id="KW-0732">Signal</keyword>
<dbReference type="PATRIC" id="fig|931276.5.peg.5835"/>
<organism evidence="2 3">
    <name type="scientific">Clostridium saccharoperbutylacetonicum N1-4(HMT)</name>
    <dbReference type="NCBI Taxonomy" id="931276"/>
    <lineage>
        <taxon>Bacteria</taxon>
        <taxon>Bacillati</taxon>
        <taxon>Bacillota</taxon>
        <taxon>Clostridia</taxon>
        <taxon>Eubacteriales</taxon>
        <taxon>Clostridiaceae</taxon>
        <taxon>Clostridium</taxon>
    </lineage>
</organism>
<feature type="signal peptide" evidence="1">
    <location>
        <begin position="1"/>
        <end position="22"/>
    </location>
</feature>
<dbReference type="PROSITE" id="PS51257">
    <property type="entry name" value="PROKAR_LIPOPROTEIN"/>
    <property type="match status" value="1"/>
</dbReference>
<gene>
    <name evidence="2" type="ORF">Cspa_c57890</name>
</gene>